<dbReference type="EMBL" id="AAOF01000024">
    <property type="protein sequence ID" value="EAR20362.1"/>
    <property type="molecule type" value="Genomic_DNA"/>
</dbReference>
<dbReference type="PANTHER" id="PTHR30600:SF10">
    <property type="entry name" value="BLL6722 PROTEIN"/>
    <property type="match status" value="1"/>
</dbReference>
<dbReference type="PANTHER" id="PTHR30600">
    <property type="entry name" value="CYTOCHROME C PEROXIDASE-RELATED"/>
    <property type="match status" value="1"/>
</dbReference>
<evidence type="ECO:0000313" key="3">
    <source>
        <dbReference type="EMBL" id="EAR20362.1"/>
    </source>
</evidence>
<dbReference type="AlphaFoldDB" id="A4BV95"/>
<gene>
    <name evidence="3" type="ORF">NB231_06805</name>
</gene>
<evidence type="ECO:0000256" key="1">
    <source>
        <dbReference type="ARBA" id="ARBA00022729"/>
    </source>
</evidence>
<dbReference type="GO" id="GO:0004130">
    <property type="term" value="F:cytochrome-c peroxidase activity"/>
    <property type="evidence" value="ECO:0007669"/>
    <property type="project" value="TreeGrafter"/>
</dbReference>
<proteinExistence type="predicted"/>
<dbReference type="InterPro" id="IPR051395">
    <property type="entry name" value="Cytochrome_c_Peroxidase/MauG"/>
</dbReference>
<keyword evidence="2" id="KW-0560">Oxidoreductase</keyword>
<accession>A4BV95</accession>
<keyword evidence="1" id="KW-0732">Signal</keyword>
<dbReference type="OrthoDB" id="9805202at2"/>
<dbReference type="GO" id="GO:0020037">
    <property type="term" value="F:heme binding"/>
    <property type="evidence" value="ECO:0007669"/>
    <property type="project" value="InterPro"/>
</dbReference>
<dbReference type="Gene3D" id="1.10.760.10">
    <property type="entry name" value="Cytochrome c-like domain"/>
    <property type="match status" value="1"/>
</dbReference>
<keyword evidence="3" id="KW-0575">Peroxidase</keyword>
<name>A4BV95_9GAMM</name>
<reference evidence="3 4" key="1">
    <citation type="submission" date="2006-02" db="EMBL/GenBank/DDBJ databases">
        <authorList>
            <person name="Waterbury J."/>
            <person name="Ferriera S."/>
            <person name="Johnson J."/>
            <person name="Kravitz S."/>
            <person name="Halpern A."/>
            <person name="Remington K."/>
            <person name="Beeson K."/>
            <person name="Tran B."/>
            <person name="Rogers Y.-H."/>
            <person name="Friedman R."/>
            <person name="Venter J.C."/>
        </authorList>
    </citation>
    <scope>NUCLEOTIDE SEQUENCE [LARGE SCALE GENOMIC DNA]</scope>
    <source>
        <strain evidence="3 4">Nb-231</strain>
    </source>
</reference>
<dbReference type="InterPro" id="IPR036909">
    <property type="entry name" value="Cyt_c-like_dom_sf"/>
</dbReference>
<comment type="caution">
    <text evidence="3">The sequence shown here is derived from an EMBL/GenBank/DDBJ whole genome shotgun (WGS) entry which is preliminary data.</text>
</comment>
<dbReference type="STRING" id="314278.NB231_06805"/>
<dbReference type="SUPFAM" id="SSF46626">
    <property type="entry name" value="Cytochrome c"/>
    <property type="match status" value="1"/>
</dbReference>
<dbReference type="RefSeq" id="WP_005000747.1">
    <property type="nucleotide sequence ID" value="NZ_CH672427.1"/>
</dbReference>
<sequence length="153" mass="16556">MVDVGLGKTTGDPDTNGQFKVSTLRNISLTGPYGHNGYFNTLEQIVDFYNTSDVKPECDDPLTSAALAIKLGCWPVAEYVPTVNHDELGNLGLTDEEVNNIVTFLGTLEDGWSGARVTSVGEPSTLAMIMLGLFSLRLVYRFPRQRSGPGDAL</sequence>
<organism evidence="3 4">
    <name type="scientific">Nitrococcus mobilis Nb-231</name>
    <dbReference type="NCBI Taxonomy" id="314278"/>
    <lineage>
        <taxon>Bacteria</taxon>
        <taxon>Pseudomonadati</taxon>
        <taxon>Pseudomonadota</taxon>
        <taxon>Gammaproteobacteria</taxon>
        <taxon>Chromatiales</taxon>
        <taxon>Ectothiorhodospiraceae</taxon>
        <taxon>Nitrococcus</taxon>
    </lineage>
</organism>
<protein>
    <submittedName>
        <fullName evidence="3">Cytochrome c peroxidase family protein</fullName>
    </submittedName>
</protein>
<dbReference type="eggNOG" id="COG1858">
    <property type="taxonomic scope" value="Bacteria"/>
</dbReference>
<dbReference type="Proteomes" id="UP000003374">
    <property type="component" value="Unassembled WGS sequence"/>
</dbReference>
<dbReference type="HOGENOM" id="CLU_1711313_0_0_6"/>
<evidence type="ECO:0000313" key="4">
    <source>
        <dbReference type="Proteomes" id="UP000003374"/>
    </source>
</evidence>
<evidence type="ECO:0000256" key="2">
    <source>
        <dbReference type="ARBA" id="ARBA00023002"/>
    </source>
</evidence>
<dbReference type="GO" id="GO:0009055">
    <property type="term" value="F:electron transfer activity"/>
    <property type="evidence" value="ECO:0007669"/>
    <property type="project" value="InterPro"/>
</dbReference>
<keyword evidence="4" id="KW-1185">Reference proteome</keyword>